<dbReference type="CDD" id="cd03316">
    <property type="entry name" value="MR_like"/>
    <property type="match status" value="1"/>
</dbReference>
<dbReference type="InterPro" id="IPR018110">
    <property type="entry name" value="Mandel_Rmase/mucon_lact_enz_CS"/>
</dbReference>
<name>A0ABP8FK23_9BACT</name>
<dbReference type="InterPro" id="IPR029017">
    <property type="entry name" value="Enolase-like_N"/>
</dbReference>
<dbReference type="SFLD" id="SFLDG00179">
    <property type="entry name" value="mandelate_racemase"/>
    <property type="match status" value="1"/>
</dbReference>
<keyword evidence="2" id="KW-0479">Metal-binding</keyword>
<dbReference type="SFLD" id="SFLDS00001">
    <property type="entry name" value="Enolase"/>
    <property type="match status" value="1"/>
</dbReference>
<organism evidence="5 6">
    <name type="scientific">Compostibacter hankyongensis</name>
    <dbReference type="NCBI Taxonomy" id="1007089"/>
    <lineage>
        <taxon>Bacteria</taxon>
        <taxon>Pseudomonadati</taxon>
        <taxon>Bacteroidota</taxon>
        <taxon>Chitinophagia</taxon>
        <taxon>Chitinophagales</taxon>
        <taxon>Chitinophagaceae</taxon>
        <taxon>Compostibacter</taxon>
    </lineage>
</organism>
<evidence type="ECO:0000313" key="6">
    <source>
        <dbReference type="Proteomes" id="UP001501207"/>
    </source>
</evidence>
<dbReference type="SUPFAM" id="SSF51604">
    <property type="entry name" value="Enolase C-terminal domain-like"/>
    <property type="match status" value="1"/>
</dbReference>
<dbReference type="PROSITE" id="PS00909">
    <property type="entry name" value="MR_MLE_2"/>
    <property type="match status" value="1"/>
</dbReference>
<dbReference type="EMBL" id="BAABFN010000002">
    <property type="protein sequence ID" value="GAA4305324.1"/>
    <property type="molecule type" value="Genomic_DNA"/>
</dbReference>
<dbReference type="Proteomes" id="UP001501207">
    <property type="component" value="Unassembled WGS sequence"/>
</dbReference>
<dbReference type="InterPro" id="IPR013342">
    <property type="entry name" value="Mandelate_racemase_C"/>
</dbReference>
<evidence type="ECO:0000259" key="4">
    <source>
        <dbReference type="SMART" id="SM00922"/>
    </source>
</evidence>
<feature type="domain" description="Mandelate racemase/muconate lactonizing enzyme C-terminal" evidence="4">
    <location>
        <begin position="149"/>
        <end position="246"/>
    </location>
</feature>
<comment type="caution">
    <text evidence="5">The sequence shown here is derived from an EMBL/GenBank/DDBJ whole genome shotgun (WGS) entry which is preliminary data.</text>
</comment>
<keyword evidence="3" id="KW-0460">Magnesium</keyword>
<dbReference type="InterPro" id="IPR029065">
    <property type="entry name" value="Enolase_C-like"/>
</dbReference>
<sequence length="369" mass="41076">MNIAQIEVAHYSVPSSLFAKNEVTDTTHHIPSLEIIMARIHTDTGVEGIGYTYTTGHNALAVKQMILEEIIPVYLQQPVRRYDYLWNKAWWNTHWAGRGGVSTLAMAAVDIGVWDALAKAAGMPLYKFIGEHRQAIPAYGSGVNLSYSLEELLEETREHLECGFAGVKIKVGKPDMAEDAERLKAVRKLVGSKVKIMVDANMGWQMNEALIRAGALKEIGMAWIEEPFIPEDIDAHALLGKIAGIPIAAGENLYSRFQFKDYFAKQAIQVVQADVIRCGGITEWLKVARLAEVYNLPMAPHFVVDLHVSLLCAIPNAYIAEYLPWFHPIQIDPVTTTDGILRPKDLPGHGIEFNWALLKSYRVDDSAAE</sequence>
<dbReference type="SUPFAM" id="SSF54826">
    <property type="entry name" value="Enolase N-terminal domain-like"/>
    <property type="match status" value="1"/>
</dbReference>
<dbReference type="Gene3D" id="3.20.20.120">
    <property type="entry name" value="Enolase-like C-terminal domain"/>
    <property type="match status" value="1"/>
</dbReference>
<comment type="cofactor">
    <cofactor evidence="1">
        <name>Mg(2+)</name>
        <dbReference type="ChEBI" id="CHEBI:18420"/>
    </cofactor>
</comment>
<dbReference type="PANTHER" id="PTHR13794">
    <property type="entry name" value="ENOLASE SUPERFAMILY, MANDELATE RACEMASE"/>
    <property type="match status" value="1"/>
</dbReference>
<dbReference type="Pfam" id="PF02746">
    <property type="entry name" value="MR_MLE_N"/>
    <property type="match status" value="1"/>
</dbReference>
<proteinExistence type="predicted"/>
<dbReference type="Pfam" id="PF13378">
    <property type="entry name" value="MR_MLE_C"/>
    <property type="match status" value="1"/>
</dbReference>
<dbReference type="RefSeq" id="WP_344976574.1">
    <property type="nucleotide sequence ID" value="NZ_BAABFN010000002.1"/>
</dbReference>
<evidence type="ECO:0000256" key="1">
    <source>
        <dbReference type="ARBA" id="ARBA00001946"/>
    </source>
</evidence>
<evidence type="ECO:0000313" key="5">
    <source>
        <dbReference type="EMBL" id="GAA4305324.1"/>
    </source>
</evidence>
<keyword evidence="6" id="KW-1185">Reference proteome</keyword>
<reference evidence="6" key="1">
    <citation type="journal article" date="2019" name="Int. J. Syst. Evol. Microbiol.">
        <title>The Global Catalogue of Microorganisms (GCM) 10K type strain sequencing project: providing services to taxonomists for standard genome sequencing and annotation.</title>
        <authorList>
            <consortium name="The Broad Institute Genomics Platform"/>
            <consortium name="The Broad Institute Genome Sequencing Center for Infectious Disease"/>
            <person name="Wu L."/>
            <person name="Ma J."/>
        </authorList>
    </citation>
    <scope>NUCLEOTIDE SEQUENCE [LARGE SCALE GENOMIC DNA]</scope>
    <source>
        <strain evidence="6">JCM 17664</strain>
    </source>
</reference>
<gene>
    <name evidence="5" type="ORF">GCM10023143_10510</name>
</gene>
<evidence type="ECO:0000256" key="3">
    <source>
        <dbReference type="ARBA" id="ARBA00022842"/>
    </source>
</evidence>
<dbReference type="Gene3D" id="3.30.390.10">
    <property type="entry name" value="Enolase-like, N-terminal domain"/>
    <property type="match status" value="1"/>
</dbReference>
<dbReference type="SMART" id="SM00922">
    <property type="entry name" value="MR_MLE"/>
    <property type="match status" value="1"/>
</dbReference>
<dbReference type="InterPro" id="IPR046945">
    <property type="entry name" value="RHMD-like"/>
</dbReference>
<dbReference type="PANTHER" id="PTHR13794:SF58">
    <property type="entry name" value="MITOCHONDRIAL ENOLASE SUPERFAMILY MEMBER 1"/>
    <property type="match status" value="1"/>
</dbReference>
<accession>A0ABP8FK23</accession>
<protein>
    <submittedName>
        <fullName evidence="5">Mandelate racemase/muconate lactonizing enzyme family protein</fullName>
    </submittedName>
</protein>
<dbReference type="InterPro" id="IPR013341">
    <property type="entry name" value="Mandelate_racemase_N_dom"/>
</dbReference>
<dbReference type="InterPro" id="IPR036849">
    <property type="entry name" value="Enolase-like_C_sf"/>
</dbReference>
<evidence type="ECO:0000256" key="2">
    <source>
        <dbReference type="ARBA" id="ARBA00022723"/>
    </source>
</evidence>